<dbReference type="InterPro" id="IPR036237">
    <property type="entry name" value="Xyl_isomerase-like_sf"/>
</dbReference>
<keyword evidence="1" id="KW-0119">Carbohydrate metabolism</keyword>
<organism evidence="3 4">
    <name type="scientific">Microbacterium capsulatum</name>
    <dbReference type="NCBI Taxonomy" id="3041921"/>
    <lineage>
        <taxon>Bacteria</taxon>
        <taxon>Bacillati</taxon>
        <taxon>Actinomycetota</taxon>
        <taxon>Actinomycetes</taxon>
        <taxon>Micrococcales</taxon>
        <taxon>Microbacteriaceae</taxon>
        <taxon>Microbacterium</taxon>
    </lineage>
</organism>
<evidence type="ECO:0000313" key="3">
    <source>
        <dbReference type="EMBL" id="MDQ4213581.1"/>
    </source>
</evidence>
<dbReference type="InterPro" id="IPR050312">
    <property type="entry name" value="IolE/XylAMocC-like"/>
</dbReference>
<name>A0ABU0XEN8_9MICO</name>
<gene>
    <name evidence="3" type="ORF">RBR11_06595</name>
</gene>
<dbReference type="EMBL" id="JAVFCB010000003">
    <property type="protein sequence ID" value="MDQ4213581.1"/>
    <property type="molecule type" value="Genomic_DNA"/>
</dbReference>
<dbReference type="Pfam" id="PF01261">
    <property type="entry name" value="AP_endonuc_2"/>
    <property type="match status" value="1"/>
</dbReference>
<evidence type="ECO:0000256" key="1">
    <source>
        <dbReference type="ARBA" id="ARBA00023277"/>
    </source>
</evidence>
<dbReference type="Proteomes" id="UP001230289">
    <property type="component" value="Unassembled WGS sequence"/>
</dbReference>
<evidence type="ECO:0000313" key="4">
    <source>
        <dbReference type="Proteomes" id="UP001230289"/>
    </source>
</evidence>
<dbReference type="InterPro" id="IPR013022">
    <property type="entry name" value="Xyl_isomerase-like_TIM-brl"/>
</dbReference>
<keyword evidence="3" id="KW-0413">Isomerase</keyword>
<sequence>MLDRTQGIEPGAWQEALDVARDAGLDGVLFAHSRTVSPDLDGGELRAAGQAFADAGLFVEVGVGELGPSGEDADRIADLTASLRAAADLGARQIFGFTRTVRDPGLTRHRAQMDLIAGRLAQLRPVLEDAGQILNVKTHEDLSSHQVLELVERAGPDRYAVSLDVANLVVRGEDPVEAARRLAPHIRQTHLEDVVLFFIEQGLRRRLRPVGDGILDWAALLDVLATTPATTLVIEQHLGRFDADIFEDEWLAGEPHLAVAELTRLVAGAVRTEAAAREGRGPSLADLDPETTIAERRADLRRGITRLRELADAQKEAAA</sequence>
<dbReference type="PANTHER" id="PTHR12110:SF53">
    <property type="entry name" value="BLR5974 PROTEIN"/>
    <property type="match status" value="1"/>
</dbReference>
<comment type="caution">
    <text evidence="3">The sequence shown here is derived from an EMBL/GenBank/DDBJ whole genome shotgun (WGS) entry which is preliminary data.</text>
</comment>
<accession>A0ABU0XEN8</accession>
<keyword evidence="4" id="KW-1185">Reference proteome</keyword>
<feature type="domain" description="Xylose isomerase-like TIM barrel" evidence="2">
    <location>
        <begin position="17"/>
        <end position="236"/>
    </location>
</feature>
<dbReference type="Gene3D" id="3.20.20.150">
    <property type="entry name" value="Divalent-metal-dependent TIM barrel enzymes"/>
    <property type="match status" value="1"/>
</dbReference>
<reference evidence="3 4" key="1">
    <citation type="submission" date="2023-08" db="EMBL/GenBank/DDBJ databases">
        <title>Microbacterium sp. nov., isolated from a waste landfill.</title>
        <authorList>
            <person name="Wen W."/>
        </authorList>
    </citation>
    <scope>NUCLEOTIDE SEQUENCE [LARGE SCALE GENOMIC DNA]</scope>
    <source>
        <strain evidence="3 4">ASV81</strain>
    </source>
</reference>
<dbReference type="PANTHER" id="PTHR12110">
    <property type="entry name" value="HYDROXYPYRUVATE ISOMERASE"/>
    <property type="match status" value="1"/>
</dbReference>
<evidence type="ECO:0000259" key="2">
    <source>
        <dbReference type="Pfam" id="PF01261"/>
    </source>
</evidence>
<proteinExistence type="predicted"/>
<dbReference type="RefSeq" id="WP_308488524.1">
    <property type="nucleotide sequence ID" value="NZ_JAVFCB010000003.1"/>
</dbReference>
<protein>
    <submittedName>
        <fullName evidence="3">Sugar phosphate isomerase/epimerase family protein</fullName>
    </submittedName>
</protein>
<dbReference type="SUPFAM" id="SSF51658">
    <property type="entry name" value="Xylose isomerase-like"/>
    <property type="match status" value="1"/>
</dbReference>
<dbReference type="GO" id="GO:0016853">
    <property type="term" value="F:isomerase activity"/>
    <property type="evidence" value="ECO:0007669"/>
    <property type="project" value="UniProtKB-KW"/>
</dbReference>